<dbReference type="Gene3D" id="3.40.1090.10">
    <property type="entry name" value="Cytosolic phospholipase A2 catalytic domain"/>
    <property type="match status" value="1"/>
</dbReference>
<dbReference type="WormBase" id="C05D11.7b">
    <property type="protein sequence ID" value="CE30480"/>
    <property type="gene ID" value="WBGene00015484"/>
    <property type="gene designation" value="atgl-1"/>
</dbReference>
<feature type="active site" description="Nucleophile" evidence="2">
    <location>
        <position position="48"/>
    </location>
</feature>
<keyword evidence="8" id="KW-1267">Proteomics identification</keyword>
<dbReference type="UCSC" id="C05D11.7a.1">
    <property type="organism name" value="c. elegans"/>
</dbReference>
<sequence>MTMINSRPELMNLSFSGCGFLCVYHAGVAAAIKEYAPELLQNKILGASAGSIVACGLITGVCISHATSTILKVVSQARSRTFGPLHPEFNLLGIVRDELEVILPPNAYEMCTGRLVISLTRWSDHENVIIDEYRSNADLIDAIMCSCFIPLYCGITPPKFRGVQYIDGGVSDNQPIYDEHTVTVSPFSGESDICPPDWDSGSMLGVDFNGTSIRFTTRNMFRLMACLWPRSTDDLSRMCLQGFGDALRFLTKCGLAPCIRCLTIQTIDANEPAGRVSSECFSENDDAKKVTHVAVPRMKKRASANALNSFRTRGESECETCGDSDIPLEEVNIQSFFPSIMKKPFEDAVAAERSVFQYMMSFRLVRYATTAMGISKFPFDMALAFVKKLVKCEPADLAILTAFFARVHQYLDMVSPPRWIMLKFRGLADFILGEVEKQKSRYTNFSCLVAVAETDSFGSVLASSTMEKEEHKEIELSEDAKKEMILLRERDRRRKLLKKAGKITPNNSENQFDETSVYDVDSFEHVIDFTKSHEALYEFHYRDENQVMKTFGLFTDSQQRPYSSASQHQHHHTKSLGGTSRLVHVPEEDEDAPLSAVSAPAVIFHGGQEIVELGESDKDSGLSGIDTKRKVPDEPTTSKRDACCSPVREFDDQQHQFTSSQPPQPAESSPRRFEKGRSGQRRYIRDTIDSRKPSKKSSMTAAVSVPTMSSDSEGVDGTEKLFLPSRKAWRASSDFENKDSSNKQSDTTTTA</sequence>
<feature type="compositionally biased region" description="Polar residues" evidence="3">
    <location>
        <begin position="696"/>
        <end position="712"/>
    </location>
</feature>
<keyword evidence="2" id="KW-0378">Hydrolase</keyword>
<accession>Q8T3F2</accession>
<dbReference type="SUPFAM" id="SSF52151">
    <property type="entry name" value="FabD/lysophospholipase-like"/>
    <property type="match status" value="1"/>
</dbReference>
<evidence type="ECO:0000259" key="4">
    <source>
        <dbReference type="PROSITE" id="PS51635"/>
    </source>
</evidence>
<protein>
    <submittedName>
        <fullName evidence="5">PNPLA domain-containing protein</fullName>
    </submittedName>
</protein>
<dbReference type="HOGENOM" id="CLU_018371_6_0_1"/>
<dbReference type="RefSeq" id="NP_741195.1">
    <property type="nucleotide sequence ID" value="NM_171167.6"/>
</dbReference>
<dbReference type="EMBL" id="BX284603">
    <property type="protein sequence ID" value="CCD63197.1"/>
    <property type="molecule type" value="Genomic_DNA"/>
</dbReference>
<evidence type="ECO:0000313" key="6">
    <source>
        <dbReference type="Proteomes" id="UP000001940"/>
    </source>
</evidence>
<reference evidence="5 6" key="1">
    <citation type="journal article" date="1998" name="Science">
        <title>Genome sequence of the nematode C. elegans: a platform for investigating biology.</title>
        <authorList>
            <consortium name="The C. elegans sequencing consortium"/>
            <person name="Sulson J.E."/>
            <person name="Waterston R."/>
        </authorList>
    </citation>
    <scope>NUCLEOTIDE SEQUENCE [LARGE SCALE GENOMIC DNA]</scope>
    <source>
        <strain evidence="5 6">Bristol N2</strain>
    </source>
</reference>
<name>Q8T3F2_CAEEL</name>
<dbReference type="GO" id="GO:0016787">
    <property type="term" value="F:hydrolase activity"/>
    <property type="evidence" value="ECO:0007669"/>
    <property type="project" value="UniProtKB-UniRule"/>
</dbReference>
<gene>
    <name evidence="5 7" type="primary">atgl-1</name>
    <name evidence="7" type="ORF">C05D11.7</name>
    <name evidence="5" type="ORF">CELE_C05D11.7</name>
</gene>
<feature type="short sequence motif" description="DGA/G" evidence="2">
    <location>
        <begin position="167"/>
        <end position="169"/>
    </location>
</feature>
<organism evidence="5 6">
    <name type="scientific">Caenorhabditis elegans</name>
    <dbReference type="NCBI Taxonomy" id="6239"/>
    <lineage>
        <taxon>Eukaryota</taxon>
        <taxon>Metazoa</taxon>
        <taxon>Ecdysozoa</taxon>
        <taxon>Nematoda</taxon>
        <taxon>Chromadorea</taxon>
        <taxon>Rhabditida</taxon>
        <taxon>Rhabditina</taxon>
        <taxon>Rhabditomorpha</taxon>
        <taxon>Rhabditoidea</taxon>
        <taxon>Rhabditidae</taxon>
        <taxon>Peloderinae</taxon>
        <taxon>Caenorhabditis</taxon>
    </lineage>
</organism>
<evidence type="ECO:0000313" key="7">
    <source>
        <dbReference type="WormBase" id="C05D11.7b"/>
    </source>
</evidence>
<dbReference type="Bgee" id="WBGene00015484">
    <property type="expression patterns" value="Expressed in pharyngeal muscle cell (C elegans) and 4 other cell types or tissues"/>
</dbReference>
<dbReference type="PROSITE" id="PS51635">
    <property type="entry name" value="PNPLA"/>
    <property type="match status" value="1"/>
</dbReference>
<dbReference type="PhylomeDB" id="Q8T3F2"/>
<feature type="active site" description="Proton acceptor" evidence="2">
    <location>
        <position position="167"/>
    </location>
</feature>
<dbReference type="CDD" id="cd07204">
    <property type="entry name" value="Pat_PNPLA_like"/>
    <property type="match status" value="1"/>
</dbReference>
<dbReference type="InterPro" id="IPR033562">
    <property type="entry name" value="PLPL"/>
</dbReference>
<feature type="compositionally biased region" description="Basic and acidic residues" evidence="3">
    <location>
        <begin position="615"/>
        <end position="654"/>
    </location>
</feature>
<dbReference type="PANTHER" id="PTHR12406:SF41">
    <property type="entry name" value="BRUMMER, ISOFORM B-RELATED"/>
    <property type="match status" value="1"/>
</dbReference>
<dbReference type="InterPro" id="IPR002641">
    <property type="entry name" value="PNPLA_dom"/>
</dbReference>
<dbReference type="Pfam" id="PF01734">
    <property type="entry name" value="Patatin"/>
    <property type="match status" value="1"/>
</dbReference>
<dbReference type="OMA" id="ACCSPVR"/>
<dbReference type="GO" id="GO:0005811">
    <property type="term" value="C:lipid droplet"/>
    <property type="evidence" value="ECO:0000314"/>
    <property type="project" value="WormBase"/>
</dbReference>
<feature type="region of interest" description="Disordered" evidence="3">
    <location>
        <begin position="614"/>
        <end position="751"/>
    </location>
</feature>
<evidence type="ECO:0000256" key="3">
    <source>
        <dbReference type="SAM" id="MobiDB-lite"/>
    </source>
</evidence>
<dbReference type="AlphaFoldDB" id="Q8T3F2"/>
<feature type="short sequence motif" description="GXSXG" evidence="2">
    <location>
        <begin position="46"/>
        <end position="50"/>
    </location>
</feature>
<evidence type="ECO:0000256" key="1">
    <source>
        <dbReference type="ARBA" id="ARBA00023098"/>
    </source>
</evidence>
<dbReference type="InterPro" id="IPR016035">
    <property type="entry name" value="Acyl_Trfase/lysoPLipase"/>
</dbReference>
<dbReference type="PANTHER" id="PTHR12406">
    <property type="entry name" value="CALCIUM-INDEPENDENT PHOSPHOLIPASE A2 IPLA2 -RELATED"/>
    <property type="match status" value="1"/>
</dbReference>
<dbReference type="GeneID" id="175910"/>
<evidence type="ECO:0000256" key="2">
    <source>
        <dbReference type="PROSITE-ProRule" id="PRU01161"/>
    </source>
</evidence>
<feature type="compositionally biased region" description="Basic and acidic residues" evidence="3">
    <location>
        <begin position="669"/>
        <end position="692"/>
    </location>
</feature>
<feature type="domain" description="PNPLA" evidence="4">
    <location>
        <begin position="13"/>
        <end position="180"/>
    </location>
</feature>
<comment type="caution">
    <text evidence="2">Lacks conserved residue(s) required for the propagation of feature annotation.</text>
</comment>
<proteinExistence type="evidence at protein level"/>
<evidence type="ECO:0000313" key="5">
    <source>
        <dbReference type="EMBL" id="CCD63197.1"/>
    </source>
</evidence>
<keyword evidence="6" id="KW-1185">Reference proteome</keyword>
<dbReference type="OrthoDB" id="197155at2759"/>
<dbReference type="ExpressionAtlas" id="Q8T3F2">
    <property type="expression patterns" value="baseline and differential"/>
</dbReference>
<keyword evidence="1 2" id="KW-0443">Lipid metabolism</keyword>
<dbReference type="CTD" id="175910"/>
<evidence type="ECO:0007829" key="8">
    <source>
        <dbReference type="PeptideAtlas" id="Q8T3F2"/>
    </source>
</evidence>
<keyword evidence="2" id="KW-0442">Lipid degradation</keyword>
<dbReference type="Proteomes" id="UP000001940">
    <property type="component" value="Chromosome III"/>
</dbReference>
<dbReference type="AGR" id="WB:WBGene00015484"/>
<dbReference type="GO" id="GO:0016042">
    <property type="term" value="P:lipid catabolic process"/>
    <property type="evidence" value="ECO:0007669"/>
    <property type="project" value="UniProtKB-UniRule"/>
</dbReference>
<feature type="region of interest" description="Disordered" evidence="3">
    <location>
        <begin position="559"/>
        <end position="580"/>
    </location>
</feature>
<dbReference type="FunFam" id="3.40.1090.10:FF:000050">
    <property type="entry name" value="Patanin-like phospholipase domain-containing protein"/>
    <property type="match status" value="1"/>
</dbReference>
<feature type="compositionally biased region" description="Polar residues" evidence="3">
    <location>
        <begin position="742"/>
        <end position="751"/>
    </location>
</feature>